<dbReference type="Proteomes" id="UP001500691">
    <property type="component" value="Unassembled WGS sequence"/>
</dbReference>
<comment type="subcellular location">
    <subcellularLocation>
        <location evidence="2">Cytoplasm</location>
    </subcellularLocation>
</comment>
<keyword evidence="2" id="KW-0012">Acyltransferase</keyword>
<dbReference type="NCBIfam" id="TIGR01392">
    <property type="entry name" value="homoserO_Ac_trn"/>
    <property type="match status" value="1"/>
</dbReference>
<protein>
    <recommendedName>
        <fullName evidence="2">Probable acyltransferase</fullName>
        <ecNumber evidence="2">2.3.1.-</ecNumber>
    </recommendedName>
</protein>
<evidence type="ECO:0000313" key="5">
    <source>
        <dbReference type="EMBL" id="GAA4565705.1"/>
    </source>
</evidence>
<dbReference type="PIRSF" id="PIRSF000443">
    <property type="entry name" value="Homoser_Ac_trans"/>
    <property type="match status" value="1"/>
</dbReference>
<comment type="caution">
    <text evidence="2">Lacks conserved residue(s) required for the propagation of feature annotation.</text>
</comment>
<accession>A0ABP8SC44</accession>
<keyword evidence="2" id="KW-0963">Cytoplasm</keyword>
<evidence type="ECO:0000259" key="4">
    <source>
        <dbReference type="Pfam" id="PF00561"/>
    </source>
</evidence>
<comment type="caution">
    <text evidence="5">The sequence shown here is derived from an EMBL/GenBank/DDBJ whole genome shotgun (WGS) entry which is preliminary data.</text>
</comment>
<feature type="active site" evidence="2">
    <location>
        <position position="330"/>
    </location>
</feature>
<gene>
    <name evidence="5" type="ORF">GCM10023100_10330</name>
</gene>
<evidence type="ECO:0000313" key="6">
    <source>
        <dbReference type="Proteomes" id="UP001500691"/>
    </source>
</evidence>
<evidence type="ECO:0000256" key="2">
    <source>
        <dbReference type="HAMAP-Rule" id="MF_00296"/>
    </source>
</evidence>
<dbReference type="InterPro" id="IPR000073">
    <property type="entry name" value="AB_hydrolase_1"/>
</dbReference>
<evidence type="ECO:0000256" key="1">
    <source>
        <dbReference type="ARBA" id="ARBA00022679"/>
    </source>
</evidence>
<dbReference type="PANTHER" id="PTHR32268:SF11">
    <property type="entry name" value="HOMOSERINE O-ACETYLTRANSFERASE"/>
    <property type="match status" value="1"/>
</dbReference>
<feature type="region of interest" description="Disordered" evidence="3">
    <location>
        <begin position="1"/>
        <end position="23"/>
    </location>
</feature>
<name>A0ABP8SC44_9ACTN</name>
<dbReference type="HAMAP" id="MF_00296">
    <property type="entry name" value="MetX_acyltransf"/>
    <property type="match status" value="1"/>
</dbReference>
<dbReference type="Gene3D" id="3.40.50.1820">
    <property type="entry name" value="alpha/beta hydrolase"/>
    <property type="match status" value="1"/>
</dbReference>
<dbReference type="EC" id="2.3.1.-" evidence="2"/>
<comment type="subunit">
    <text evidence="2">Homodimer.</text>
</comment>
<keyword evidence="2" id="KW-0028">Amino-acid biosynthesis</keyword>
<proteinExistence type="inferred from homology"/>
<keyword evidence="6" id="KW-1185">Reference proteome</keyword>
<dbReference type="InterPro" id="IPR029058">
    <property type="entry name" value="AB_hydrolase_fold"/>
</dbReference>
<comment type="similarity">
    <text evidence="2">Belongs to the AB hydrolase superfamily. MetX family.</text>
</comment>
<dbReference type="NCBIfam" id="NF001209">
    <property type="entry name" value="PRK00175.1"/>
    <property type="match status" value="1"/>
</dbReference>
<feature type="domain" description="AB hydrolase-1" evidence="4">
    <location>
        <begin position="61"/>
        <end position="347"/>
    </location>
</feature>
<organism evidence="5 6">
    <name type="scientific">Actinocorallia cavernae</name>
    <dbReference type="NCBI Taxonomy" id="328075"/>
    <lineage>
        <taxon>Bacteria</taxon>
        <taxon>Bacillati</taxon>
        <taxon>Actinomycetota</taxon>
        <taxon>Actinomycetes</taxon>
        <taxon>Streptosporangiales</taxon>
        <taxon>Thermomonosporaceae</taxon>
        <taxon>Actinocorallia</taxon>
    </lineage>
</organism>
<dbReference type="PANTHER" id="PTHR32268">
    <property type="entry name" value="HOMOSERINE O-ACETYLTRANSFERASE"/>
    <property type="match status" value="1"/>
</dbReference>
<dbReference type="SUPFAM" id="SSF53474">
    <property type="entry name" value="alpha/beta-Hydrolases"/>
    <property type="match status" value="1"/>
</dbReference>
<evidence type="ECO:0000256" key="3">
    <source>
        <dbReference type="SAM" id="MobiDB-lite"/>
    </source>
</evidence>
<reference evidence="6" key="1">
    <citation type="journal article" date="2019" name="Int. J. Syst. Evol. Microbiol.">
        <title>The Global Catalogue of Microorganisms (GCM) 10K type strain sequencing project: providing services to taxonomists for standard genome sequencing and annotation.</title>
        <authorList>
            <consortium name="The Broad Institute Genomics Platform"/>
            <consortium name="The Broad Institute Genome Sequencing Center for Infectious Disease"/>
            <person name="Wu L."/>
            <person name="Ma J."/>
        </authorList>
    </citation>
    <scope>NUCLEOTIDE SEQUENCE [LARGE SCALE GENOMIC DNA]</scope>
    <source>
        <strain evidence="6">JCM 13278</strain>
    </source>
</reference>
<keyword evidence="1 2" id="KW-0808">Transferase</keyword>
<sequence length="363" mass="38587">MGAVTATERVPATGAWREGDPPGRRRWFTADRPLPLEAGGELPGVRLAFETWGRLAPDASNAVLVLHALTGDSHVAGPAGPGHPTPGWWEPLVGPGRPLDTDRWFVVAPNVLGGCQGSTGPSSARPDGRRAWGGAFPFLTQRDQVAAEAALADALGIDRWALVAGGSMGGMRAVEWAASYPERTGALLLLATTGAASAEQIAWAGIQLRAIRTDPDWRGGDYHDAARGPHTGLGLARRLAHVTYRSEPELATRFGRAPQGAEHPWRGGRYQVDSYLDHHAEKLVRRFDAASYVVLTEAMNAHDAGRSRGGLRSALARVTAPTLVAGVDSDRLYPLAQQHELAAAIPARTGPGWCNRRTDTTGS</sequence>
<dbReference type="EMBL" id="BAABFF010000001">
    <property type="protein sequence ID" value="GAA4565705.1"/>
    <property type="molecule type" value="Genomic_DNA"/>
</dbReference>
<dbReference type="InterPro" id="IPR008220">
    <property type="entry name" value="HAT_MetX-like"/>
</dbReference>
<dbReference type="Pfam" id="PF00561">
    <property type="entry name" value="Abhydrolase_1"/>
    <property type="match status" value="1"/>
</dbReference>